<proteinExistence type="predicted"/>
<protein>
    <submittedName>
        <fullName evidence="2">Uncharacterized protein</fullName>
    </submittedName>
</protein>
<dbReference type="EMBL" id="OX465084">
    <property type="protein sequence ID" value="CAI9299481.1"/>
    <property type="molecule type" value="Genomic_DNA"/>
</dbReference>
<organism evidence="2 3">
    <name type="scientific">Lactuca saligna</name>
    <name type="common">Willowleaf lettuce</name>
    <dbReference type="NCBI Taxonomy" id="75948"/>
    <lineage>
        <taxon>Eukaryota</taxon>
        <taxon>Viridiplantae</taxon>
        <taxon>Streptophyta</taxon>
        <taxon>Embryophyta</taxon>
        <taxon>Tracheophyta</taxon>
        <taxon>Spermatophyta</taxon>
        <taxon>Magnoliopsida</taxon>
        <taxon>eudicotyledons</taxon>
        <taxon>Gunneridae</taxon>
        <taxon>Pentapetalae</taxon>
        <taxon>asterids</taxon>
        <taxon>campanulids</taxon>
        <taxon>Asterales</taxon>
        <taxon>Asteraceae</taxon>
        <taxon>Cichorioideae</taxon>
        <taxon>Cichorieae</taxon>
        <taxon>Lactucinae</taxon>
        <taxon>Lactuca</taxon>
    </lineage>
</organism>
<sequence>MLHRLEGVSDQRINQKPRGKRMSGESRKKEFNAPFPPVVKKEPKLKEKLFSDKPIIDDDNEEEPDEEELKRRKPKWMSTSESSVRALETNNFPNAKFKVARDSTVSATSLPLLTCLVSTQMTEVVAVLRKKPTTILKESPKDFEKLKQGKIYSKEWYVVYQARDQTDADYRRGCFFLSEKHLFTTKFLEHILDMVK</sequence>
<evidence type="ECO:0000313" key="3">
    <source>
        <dbReference type="Proteomes" id="UP001177003"/>
    </source>
</evidence>
<evidence type="ECO:0000256" key="1">
    <source>
        <dbReference type="SAM" id="MobiDB-lite"/>
    </source>
</evidence>
<feature type="compositionally biased region" description="Acidic residues" evidence="1">
    <location>
        <begin position="57"/>
        <end position="67"/>
    </location>
</feature>
<feature type="compositionally biased region" description="Basic and acidic residues" evidence="1">
    <location>
        <begin position="39"/>
        <end position="56"/>
    </location>
</feature>
<dbReference type="Proteomes" id="UP001177003">
    <property type="component" value="Chromosome 8"/>
</dbReference>
<dbReference type="AlphaFoldDB" id="A0AA35ZVE1"/>
<evidence type="ECO:0000313" key="2">
    <source>
        <dbReference type="EMBL" id="CAI9299481.1"/>
    </source>
</evidence>
<feature type="compositionally biased region" description="Basic and acidic residues" evidence="1">
    <location>
        <begin position="22"/>
        <end position="31"/>
    </location>
</feature>
<keyword evidence="3" id="KW-1185">Reference proteome</keyword>
<gene>
    <name evidence="2" type="ORF">LSALG_LOCUS38193</name>
</gene>
<reference evidence="2" key="1">
    <citation type="submission" date="2023-04" db="EMBL/GenBank/DDBJ databases">
        <authorList>
            <person name="Vijverberg K."/>
            <person name="Xiong W."/>
            <person name="Schranz E."/>
        </authorList>
    </citation>
    <scope>NUCLEOTIDE SEQUENCE</scope>
</reference>
<name>A0AA35ZVE1_LACSI</name>
<feature type="region of interest" description="Disordered" evidence="1">
    <location>
        <begin position="1"/>
        <end position="81"/>
    </location>
</feature>
<accession>A0AA35ZVE1</accession>